<evidence type="ECO:0000313" key="13">
    <source>
        <dbReference type="Proteomes" id="UP001221217"/>
    </source>
</evidence>
<comment type="catalytic activity">
    <reaction evidence="1">
        <text>ATP + protein L-histidine = ADP + protein N-phospho-L-histidine.</text>
        <dbReference type="EC" id="2.7.13.3"/>
    </reaction>
</comment>
<dbReference type="GO" id="GO:0016020">
    <property type="term" value="C:membrane"/>
    <property type="evidence" value="ECO:0007669"/>
    <property type="project" value="UniProtKB-SubCell"/>
</dbReference>
<dbReference type="InterPro" id="IPR011495">
    <property type="entry name" value="Sig_transdc_His_kin_sub2_dim/P"/>
</dbReference>
<feature type="transmembrane region" description="Helical" evidence="9">
    <location>
        <begin position="181"/>
        <end position="200"/>
    </location>
</feature>
<evidence type="ECO:0000256" key="1">
    <source>
        <dbReference type="ARBA" id="ARBA00000085"/>
    </source>
</evidence>
<organism evidence="12 13">
    <name type="scientific">Candidatus Thalassospirochaeta sargassi</name>
    <dbReference type="NCBI Taxonomy" id="3119039"/>
    <lineage>
        <taxon>Bacteria</taxon>
        <taxon>Pseudomonadati</taxon>
        <taxon>Spirochaetota</taxon>
        <taxon>Spirochaetia</taxon>
        <taxon>Spirochaetales</taxon>
        <taxon>Spirochaetaceae</taxon>
        <taxon>Candidatus Thalassospirochaeta</taxon>
    </lineage>
</organism>
<dbReference type="PANTHER" id="PTHR41523:SF8">
    <property type="entry name" value="ETHYLENE RESPONSE SENSOR PROTEIN"/>
    <property type="match status" value="1"/>
</dbReference>
<proteinExistence type="predicted"/>
<keyword evidence="4" id="KW-0597">Phosphoprotein</keyword>
<dbReference type="CDD" id="cd06225">
    <property type="entry name" value="HAMP"/>
    <property type="match status" value="1"/>
</dbReference>
<dbReference type="GO" id="GO:0004673">
    <property type="term" value="F:protein histidine kinase activity"/>
    <property type="evidence" value="ECO:0007669"/>
    <property type="project" value="UniProtKB-EC"/>
</dbReference>
<dbReference type="InterPro" id="IPR003660">
    <property type="entry name" value="HAMP_dom"/>
</dbReference>
<dbReference type="SUPFAM" id="SSF158472">
    <property type="entry name" value="HAMP domain-like"/>
    <property type="match status" value="1"/>
</dbReference>
<name>A0AAJ1IFF5_9SPIO</name>
<evidence type="ECO:0000256" key="6">
    <source>
        <dbReference type="ARBA" id="ARBA00022741"/>
    </source>
</evidence>
<comment type="subcellular location">
    <subcellularLocation>
        <location evidence="2">Membrane</location>
    </subcellularLocation>
</comment>
<dbReference type="Proteomes" id="UP001221217">
    <property type="component" value="Unassembled WGS sequence"/>
</dbReference>
<keyword evidence="6" id="KW-0547">Nucleotide-binding</keyword>
<accession>A0AAJ1IFF5</accession>
<dbReference type="PROSITE" id="PS50885">
    <property type="entry name" value="HAMP"/>
    <property type="match status" value="1"/>
</dbReference>
<feature type="domain" description="HAMP" evidence="11">
    <location>
        <begin position="201"/>
        <end position="252"/>
    </location>
</feature>
<dbReference type="Pfam" id="PF00672">
    <property type="entry name" value="HAMP"/>
    <property type="match status" value="1"/>
</dbReference>
<reference evidence="12 13" key="1">
    <citation type="submission" date="2022-12" db="EMBL/GenBank/DDBJ databases">
        <title>Metagenome assembled genome from gulf of manar.</title>
        <authorList>
            <person name="Kohli P."/>
            <person name="Pk S."/>
            <person name="Venkata Ramana C."/>
            <person name="Sasikala C."/>
        </authorList>
    </citation>
    <scope>NUCLEOTIDE SEQUENCE [LARGE SCALE GENOMIC DNA]</scope>
    <source>
        <strain evidence="12">JB008</strain>
    </source>
</reference>
<evidence type="ECO:0000313" key="12">
    <source>
        <dbReference type="EMBL" id="MDC7228325.1"/>
    </source>
</evidence>
<evidence type="ECO:0000256" key="7">
    <source>
        <dbReference type="ARBA" id="ARBA00022777"/>
    </source>
</evidence>
<dbReference type="PANTHER" id="PTHR41523">
    <property type="entry name" value="TWO-COMPONENT SYSTEM SENSOR PROTEIN"/>
    <property type="match status" value="1"/>
</dbReference>
<evidence type="ECO:0000256" key="5">
    <source>
        <dbReference type="ARBA" id="ARBA00022679"/>
    </source>
</evidence>
<dbReference type="Gene3D" id="3.30.565.10">
    <property type="entry name" value="Histidine kinase-like ATPase, C-terminal domain"/>
    <property type="match status" value="1"/>
</dbReference>
<dbReference type="EC" id="2.7.13.3" evidence="3"/>
<keyword evidence="9" id="KW-0472">Membrane</keyword>
<dbReference type="InterPro" id="IPR036890">
    <property type="entry name" value="HATPase_C_sf"/>
</dbReference>
<evidence type="ECO:0000259" key="10">
    <source>
        <dbReference type="PROSITE" id="PS50109"/>
    </source>
</evidence>
<dbReference type="Pfam" id="PF02518">
    <property type="entry name" value="HATPase_c"/>
    <property type="match status" value="1"/>
</dbReference>
<evidence type="ECO:0000256" key="2">
    <source>
        <dbReference type="ARBA" id="ARBA00004370"/>
    </source>
</evidence>
<evidence type="ECO:0000256" key="8">
    <source>
        <dbReference type="ARBA" id="ARBA00022840"/>
    </source>
</evidence>
<dbReference type="SMART" id="SM00304">
    <property type="entry name" value="HAMP"/>
    <property type="match status" value="1"/>
</dbReference>
<gene>
    <name evidence="12" type="ORF">PQJ61_16300</name>
</gene>
<dbReference type="AlphaFoldDB" id="A0AAJ1IFF5"/>
<dbReference type="GO" id="GO:0007165">
    <property type="term" value="P:signal transduction"/>
    <property type="evidence" value="ECO:0007669"/>
    <property type="project" value="InterPro"/>
</dbReference>
<keyword evidence="8" id="KW-0067">ATP-binding</keyword>
<dbReference type="SUPFAM" id="SSF55874">
    <property type="entry name" value="ATPase domain of HSP90 chaperone/DNA topoisomerase II/histidine kinase"/>
    <property type="match status" value="1"/>
</dbReference>
<feature type="transmembrane region" description="Helical" evidence="9">
    <location>
        <begin position="12"/>
        <end position="35"/>
    </location>
</feature>
<keyword evidence="9" id="KW-1133">Transmembrane helix</keyword>
<sequence length="459" mass="51941">MYNRVPWCKSITFNILIIVNLLVIGGTILFTQLASKRIIVYFDQRNTADLQLAATMGIQHCEDRFEELLHLRLSDDQPMVQSMRADALNSLRQLPEEFAFVEIVVVENGNQLVLSTLEEAEIDPGLYNLPKKFPDETPVYRLDNGLQIKWVYFPFWRWHIIAAISAENAFVPIAFVQHTIFYILLGILVVFSLSLALVFNRRLRRPLKRMALTADEIKNGRMLKTGIKQRDEIGIVAEAFDEMVDGLSGSMTKLKETAEQKNLLLMEVHHRVRNNLNVIISLLNLRAAAVSDNEEIEKAFEDSKNRIMTMAMIHGQLYDSGDFGSLDINVFFSDLTGMIKGIYDLSDRIKIEYRLDPGRLELDRAVTLGLLVNEILTNAFKYAFPDEQEGCIYISFRFLEEVSVLEISDNGIGAEPDVLTGEGGASLGMKLIHQLVIQLQGNIEIDSARGVAIKISFPL</sequence>
<dbReference type="GO" id="GO:0005524">
    <property type="term" value="F:ATP binding"/>
    <property type="evidence" value="ECO:0007669"/>
    <property type="project" value="UniProtKB-KW"/>
</dbReference>
<dbReference type="InterPro" id="IPR003594">
    <property type="entry name" value="HATPase_dom"/>
</dbReference>
<dbReference type="InterPro" id="IPR005467">
    <property type="entry name" value="His_kinase_dom"/>
</dbReference>
<dbReference type="EMBL" id="JAQQAL010000044">
    <property type="protein sequence ID" value="MDC7228325.1"/>
    <property type="molecule type" value="Genomic_DNA"/>
</dbReference>
<keyword evidence="5" id="KW-0808">Transferase</keyword>
<keyword evidence="9" id="KW-0812">Transmembrane</keyword>
<dbReference type="Gene3D" id="6.10.340.10">
    <property type="match status" value="1"/>
</dbReference>
<dbReference type="SMART" id="SM00387">
    <property type="entry name" value="HATPase_c"/>
    <property type="match status" value="1"/>
</dbReference>
<evidence type="ECO:0000259" key="11">
    <source>
        <dbReference type="PROSITE" id="PS50885"/>
    </source>
</evidence>
<dbReference type="PROSITE" id="PS50109">
    <property type="entry name" value="HIS_KIN"/>
    <property type="match status" value="1"/>
</dbReference>
<evidence type="ECO:0000256" key="3">
    <source>
        <dbReference type="ARBA" id="ARBA00012438"/>
    </source>
</evidence>
<evidence type="ECO:0000256" key="9">
    <source>
        <dbReference type="SAM" id="Phobius"/>
    </source>
</evidence>
<feature type="domain" description="Histidine kinase" evidence="10">
    <location>
        <begin position="267"/>
        <end position="459"/>
    </location>
</feature>
<keyword evidence="7 12" id="KW-0418">Kinase</keyword>
<dbReference type="Pfam" id="PF07568">
    <property type="entry name" value="HisKA_2"/>
    <property type="match status" value="1"/>
</dbReference>
<evidence type="ECO:0000256" key="4">
    <source>
        <dbReference type="ARBA" id="ARBA00022553"/>
    </source>
</evidence>
<protein>
    <recommendedName>
        <fullName evidence="3">histidine kinase</fullName>
        <ecNumber evidence="3">2.7.13.3</ecNumber>
    </recommendedName>
</protein>
<comment type="caution">
    <text evidence="12">The sequence shown here is derived from an EMBL/GenBank/DDBJ whole genome shotgun (WGS) entry which is preliminary data.</text>
</comment>